<evidence type="ECO:0000313" key="6">
    <source>
        <dbReference type="Proteomes" id="UP000309454"/>
    </source>
</evidence>
<dbReference type="InterPro" id="IPR050245">
    <property type="entry name" value="PrsA_foldase"/>
</dbReference>
<dbReference type="InterPro" id="IPR027304">
    <property type="entry name" value="Trigger_fact/SurA_dom_sf"/>
</dbReference>
<name>A0A4T9THK9_9ACTN</name>
<evidence type="ECO:0000313" key="5">
    <source>
        <dbReference type="EMBL" id="TJW10617.1"/>
    </source>
</evidence>
<keyword evidence="1" id="KW-0697">Rotamase</keyword>
<dbReference type="Gene3D" id="1.10.4030.10">
    <property type="entry name" value="Porin chaperone SurA, peptide-binding domain"/>
    <property type="match status" value="1"/>
</dbReference>
<feature type="signal peptide" evidence="3">
    <location>
        <begin position="1"/>
        <end position="27"/>
    </location>
</feature>
<dbReference type="AlphaFoldDB" id="A0A4T9THK9"/>
<dbReference type="EMBL" id="SSTM01000003">
    <property type="protein sequence ID" value="TJW10617.1"/>
    <property type="molecule type" value="Genomic_DNA"/>
</dbReference>
<evidence type="ECO:0000256" key="3">
    <source>
        <dbReference type="SAM" id="SignalP"/>
    </source>
</evidence>
<dbReference type="Proteomes" id="UP000309454">
    <property type="component" value="Unassembled WGS sequence"/>
</dbReference>
<dbReference type="PANTHER" id="PTHR47245:SF2">
    <property type="entry name" value="PEPTIDYL-PROLYL CIS-TRANS ISOMERASE HP_0175-RELATED"/>
    <property type="match status" value="1"/>
</dbReference>
<evidence type="ECO:0000256" key="1">
    <source>
        <dbReference type="PROSITE-ProRule" id="PRU00278"/>
    </source>
</evidence>
<gene>
    <name evidence="5" type="ORF">E5982_04835</name>
</gene>
<dbReference type="GO" id="GO:0003755">
    <property type="term" value="F:peptidyl-prolyl cis-trans isomerase activity"/>
    <property type="evidence" value="ECO:0007669"/>
    <property type="project" value="UniProtKB-KW"/>
</dbReference>
<feature type="compositionally biased region" description="Polar residues" evidence="2">
    <location>
        <begin position="422"/>
        <end position="431"/>
    </location>
</feature>
<feature type="compositionally biased region" description="Polar residues" evidence="2">
    <location>
        <begin position="441"/>
        <end position="453"/>
    </location>
</feature>
<comment type="caution">
    <text evidence="5">The sequence shown here is derived from an EMBL/GenBank/DDBJ whole genome shotgun (WGS) entry which is preliminary data.</text>
</comment>
<keyword evidence="1" id="KW-0413">Isomerase</keyword>
<sequence>MLKFNRLKMAGAIALTIALGGTMVACGGNGGSANGGISDTSQGVAATVKVKDKDDKELTLEIGEKIVTEYVQDFRERNELTDDEAWAKWMADNALTPADVRTQVINYYEQDLLLEEAAKMYDVKVDDSEVQAALDEIKGQFESDEAYQEALSATGMTEEEYIEKVLEPNTLQTKLAEAVEADQGTSVDVDAQVLSTAQAMESVLDGSRRSSHILFGADDQATADEVVAQLRDGSLTWEDAVKQYSVDEYTKETGGDNGWNSVNTFVEAYDNALVQLNEGDISDPVASDYGIHIIKCTAVYTVPEGGIASLSDLPTEIVDAMRLQVENTSSDTFTTWFSEFVNSAEVTINEMPSGLPYDVDMSAYTAATDEGTAATEGTEGTEGGVEAPVEGADQPQTTDQPAEGAEGGEQPVEGGDAAAQPTGENADQPTGENAEGGEGQQPANENGETTPAQ</sequence>
<protein>
    <recommendedName>
        <fullName evidence="4">PpiC domain-containing protein</fullName>
    </recommendedName>
</protein>
<dbReference type="PROSITE" id="PS50198">
    <property type="entry name" value="PPIC_PPIASE_2"/>
    <property type="match status" value="1"/>
</dbReference>
<dbReference type="SUPFAM" id="SSF54534">
    <property type="entry name" value="FKBP-like"/>
    <property type="match status" value="1"/>
</dbReference>
<keyword evidence="6" id="KW-1185">Reference proteome</keyword>
<dbReference type="PROSITE" id="PS51257">
    <property type="entry name" value="PROKAR_LIPOPROTEIN"/>
    <property type="match status" value="1"/>
</dbReference>
<dbReference type="InterPro" id="IPR000297">
    <property type="entry name" value="PPIase_PpiC"/>
</dbReference>
<organism evidence="5 6">
    <name type="scientific">Parvibacter caecicola</name>
    <dbReference type="NCBI Taxonomy" id="747645"/>
    <lineage>
        <taxon>Bacteria</taxon>
        <taxon>Bacillati</taxon>
        <taxon>Actinomycetota</taxon>
        <taxon>Coriobacteriia</taxon>
        <taxon>Coriobacteriales</taxon>
        <taxon>Coriobacteriaceae</taxon>
        <taxon>Parvibacter</taxon>
    </lineage>
</organism>
<reference evidence="5 6" key="1">
    <citation type="submission" date="2019-04" db="EMBL/GenBank/DDBJ databases">
        <title>Microbes associate with the intestines of laboratory mice.</title>
        <authorList>
            <person name="Navarre W."/>
            <person name="Wong E."/>
            <person name="Huang K.C."/>
            <person name="Tropini C."/>
            <person name="Ng K."/>
            <person name="Yu B."/>
        </authorList>
    </citation>
    <scope>NUCLEOTIDE SEQUENCE [LARGE SCALE GENOMIC DNA]</scope>
    <source>
        <strain evidence="5 6">NM48_B13</strain>
    </source>
</reference>
<dbReference type="InterPro" id="IPR046357">
    <property type="entry name" value="PPIase_dom_sf"/>
</dbReference>
<dbReference type="PANTHER" id="PTHR47245">
    <property type="entry name" value="PEPTIDYLPROLYL ISOMERASE"/>
    <property type="match status" value="1"/>
</dbReference>
<proteinExistence type="predicted"/>
<dbReference type="RefSeq" id="WP_136845665.1">
    <property type="nucleotide sequence ID" value="NZ_SSTM01000003.1"/>
</dbReference>
<dbReference type="OrthoDB" id="14196at2"/>
<dbReference type="Pfam" id="PF13624">
    <property type="entry name" value="SurA_N_3"/>
    <property type="match status" value="1"/>
</dbReference>
<dbReference type="Pfam" id="PF00639">
    <property type="entry name" value="Rotamase"/>
    <property type="match status" value="1"/>
</dbReference>
<feature type="chain" id="PRO_5038443223" description="PpiC domain-containing protein" evidence="3">
    <location>
        <begin position="28"/>
        <end position="453"/>
    </location>
</feature>
<accession>A0A4T9THK9</accession>
<dbReference type="SUPFAM" id="SSF109998">
    <property type="entry name" value="Triger factor/SurA peptide-binding domain-like"/>
    <property type="match status" value="1"/>
</dbReference>
<feature type="domain" description="PpiC" evidence="4">
    <location>
        <begin position="205"/>
        <end position="298"/>
    </location>
</feature>
<evidence type="ECO:0000259" key="4">
    <source>
        <dbReference type="PROSITE" id="PS50198"/>
    </source>
</evidence>
<dbReference type="Gene3D" id="3.10.50.40">
    <property type="match status" value="1"/>
</dbReference>
<feature type="compositionally biased region" description="Low complexity" evidence="2">
    <location>
        <begin position="371"/>
        <end position="393"/>
    </location>
</feature>
<keyword evidence="3" id="KW-0732">Signal</keyword>
<feature type="region of interest" description="Disordered" evidence="2">
    <location>
        <begin position="371"/>
        <end position="453"/>
    </location>
</feature>
<evidence type="ECO:0000256" key="2">
    <source>
        <dbReference type="SAM" id="MobiDB-lite"/>
    </source>
</evidence>